<dbReference type="PANTHER" id="PTHR30466:SF1">
    <property type="entry name" value="FMN REDUCTASE (NADH) RUTF"/>
    <property type="match status" value="1"/>
</dbReference>
<dbReference type="SMART" id="SM00903">
    <property type="entry name" value="Flavin_Reduct"/>
    <property type="match status" value="1"/>
</dbReference>
<dbReference type="EMBL" id="BAAABV010000006">
    <property type="protein sequence ID" value="GAA0272167.1"/>
    <property type="molecule type" value="Genomic_DNA"/>
</dbReference>
<dbReference type="InterPro" id="IPR012349">
    <property type="entry name" value="Split_barrel_FMN-bd"/>
</dbReference>
<accession>A0ABP3ESB9</accession>
<name>A0ABP3ESB9_9ACTN</name>
<keyword evidence="4" id="KW-1185">Reference proteome</keyword>
<evidence type="ECO:0000256" key="1">
    <source>
        <dbReference type="ARBA" id="ARBA00023002"/>
    </source>
</evidence>
<sequence>MTPATTRDVAPADFRAGMQRLASAVSVIATGAEGDPASRRGMTATAVSSLCAEPPSLVVCLNQQTGTYHLLRQNGLFSVNVLAADDVPLARTFAGQDGKAGAERFTTGDWAPGRLGVPVLGRALASFECRVVRSVEYGTHCLLIADVEAIHQRDADGPAGRPLVYHSQEFHTLATGGVTTEGAHR</sequence>
<evidence type="ECO:0000313" key="4">
    <source>
        <dbReference type="Proteomes" id="UP001501867"/>
    </source>
</evidence>
<evidence type="ECO:0000259" key="2">
    <source>
        <dbReference type="SMART" id="SM00903"/>
    </source>
</evidence>
<organism evidence="3 4">
    <name type="scientific">Streptomyces polychromogenes</name>
    <dbReference type="NCBI Taxonomy" id="67342"/>
    <lineage>
        <taxon>Bacteria</taxon>
        <taxon>Bacillati</taxon>
        <taxon>Actinomycetota</taxon>
        <taxon>Actinomycetes</taxon>
        <taxon>Kitasatosporales</taxon>
        <taxon>Streptomycetaceae</taxon>
        <taxon>Streptomyces</taxon>
    </lineage>
</organism>
<dbReference type="SUPFAM" id="SSF50475">
    <property type="entry name" value="FMN-binding split barrel"/>
    <property type="match status" value="1"/>
</dbReference>
<dbReference type="Proteomes" id="UP001501867">
    <property type="component" value="Unassembled WGS sequence"/>
</dbReference>
<gene>
    <name evidence="3" type="ORF">GCM10010302_07190</name>
</gene>
<dbReference type="InterPro" id="IPR050268">
    <property type="entry name" value="NADH-dep_flavin_reductase"/>
</dbReference>
<dbReference type="Gene3D" id="2.30.110.10">
    <property type="entry name" value="Electron Transport, Fmn-binding Protein, Chain A"/>
    <property type="match status" value="1"/>
</dbReference>
<dbReference type="RefSeq" id="WP_344152176.1">
    <property type="nucleotide sequence ID" value="NZ_BAAABV010000006.1"/>
</dbReference>
<evidence type="ECO:0000313" key="3">
    <source>
        <dbReference type="EMBL" id="GAA0272167.1"/>
    </source>
</evidence>
<dbReference type="Pfam" id="PF01613">
    <property type="entry name" value="Flavin_Reduct"/>
    <property type="match status" value="1"/>
</dbReference>
<protein>
    <submittedName>
        <fullName evidence="3">Flavin reductase family protein</fullName>
    </submittedName>
</protein>
<reference evidence="4" key="1">
    <citation type="journal article" date="2019" name="Int. J. Syst. Evol. Microbiol.">
        <title>The Global Catalogue of Microorganisms (GCM) 10K type strain sequencing project: providing services to taxonomists for standard genome sequencing and annotation.</title>
        <authorList>
            <consortium name="The Broad Institute Genomics Platform"/>
            <consortium name="The Broad Institute Genome Sequencing Center for Infectious Disease"/>
            <person name="Wu L."/>
            <person name="Ma J."/>
        </authorList>
    </citation>
    <scope>NUCLEOTIDE SEQUENCE [LARGE SCALE GENOMIC DNA]</scope>
    <source>
        <strain evidence="4">JCM 4505</strain>
    </source>
</reference>
<proteinExistence type="predicted"/>
<dbReference type="PANTHER" id="PTHR30466">
    <property type="entry name" value="FLAVIN REDUCTASE"/>
    <property type="match status" value="1"/>
</dbReference>
<keyword evidence="1" id="KW-0560">Oxidoreductase</keyword>
<comment type="caution">
    <text evidence="3">The sequence shown here is derived from an EMBL/GenBank/DDBJ whole genome shotgun (WGS) entry which is preliminary data.</text>
</comment>
<feature type="domain" description="Flavin reductase like" evidence="2">
    <location>
        <begin position="18"/>
        <end position="172"/>
    </location>
</feature>
<dbReference type="InterPro" id="IPR002563">
    <property type="entry name" value="Flavin_Rdtase-like_dom"/>
</dbReference>